<keyword evidence="2" id="KW-0808">Transferase</keyword>
<dbReference type="InterPro" id="IPR042213">
    <property type="entry name" value="NBD_C_sf"/>
</dbReference>
<protein>
    <submittedName>
        <fullName evidence="7">Uncharacterized protein</fullName>
    </submittedName>
</protein>
<accession>A0A413X962</accession>
<evidence type="ECO:0000256" key="6">
    <source>
        <dbReference type="ARBA" id="ARBA00023277"/>
    </source>
</evidence>
<evidence type="ECO:0000256" key="3">
    <source>
        <dbReference type="ARBA" id="ARBA00022741"/>
    </source>
</evidence>
<dbReference type="Proteomes" id="UP001055091">
    <property type="component" value="Unassembled WGS sequence"/>
</dbReference>
<dbReference type="EMBL" id="BQNJ01000001">
    <property type="protein sequence ID" value="GKH01449.1"/>
    <property type="molecule type" value="Genomic_DNA"/>
</dbReference>
<evidence type="ECO:0000313" key="8">
    <source>
        <dbReference type="Proteomes" id="UP001055091"/>
    </source>
</evidence>
<dbReference type="Pfam" id="PF17042">
    <property type="entry name" value="NBD_C"/>
    <property type="match status" value="1"/>
</dbReference>
<evidence type="ECO:0000256" key="4">
    <source>
        <dbReference type="ARBA" id="ARBA00022777"/>
    </source>
</evidence>
<dbReference type="Gene3D" id="3.40.980.20">
    <property type="entry name" value="Four-carbon acid sugar kinase, nucleotide binding domain"/>
    <property type="match status" value="1"/>
</dbReference>
<dbReference type="GO" id="GO:0016301">
    <property type="term" value="F:kinase activity"/>
    <property type="evidence" value="ECO:0007669"/>
    <property type="project" value="UniProtKB-KW"/>
</dbReference>
<dbReference type="RefSeq" id="WP_006773836.1">
    <property type="nucleotide sequence ID" value="NZ_BQNJ01000001.1"/>
</dbReference>
<dbReference type="InterPro" id="IPR037051">
    <property type="entry name" value="4-carb_acid_sugar_kinase_N_sf"/>
</dbReference>
<sequence length="444" mass="49422">MEQFKIIVLDDDPTGIQTVHGVCVYTNWSEESIRAGFEEENPMFFILTNSRGFTAEETRSVHQLIGRRIVKISKEQKVPFVLISRGDSTLRGHYPLETETLRETLEAEGITVDGEILCPFFPEGGRYTVGDVHYVAEGTRLIPAGETEFAKDRTFGYKSSDLKEWIEEKSGGRWKKDEVLSVSVAELRGKTLKGTEEKLLSLTGFQKLIVNAVEYRDVERFAEVCKACISRGKTYIFRTAAAFPKVLGGITDQKLLGKEELVEQDNPHGGLIIAGSHVTKTTRQLEELKKDERIRFIEFNVALVTDEEKFRREQERVIRETDEALAAGVTAAVYTSRKRLDLDTGNREDDLRLSVKISDAVTGIVPALSVRPSFLIAKGGITSSDIGTKGLRVKKAMVAGQILPGIPVWKTGEESLFPHMSYVIFPGNVGSDTALYDAVQKLIG</sequence>
<dbReference type="GO" id="GO:0005524">
    <property type="term" value="F:ATP binding"/>
    <property type="evidence" value="ECO:0007669"/>
    <property type="project" value="UniProtKB-KW"/>
</dbReference>
<dbReference type="InterPro" id="IPR031475">
    <property type="entry name" value="NBD_C"/>
</dbReference>
<dbReference type="SUPFAM" id="SSF142764">
    <property type="entry name" value="YgbK-like"/>
    <property type="match status" value="1"/>
</dbReference>
<gene>
    <name evidence="7" type="ORF">CE91St55_34300</name>
</gene>
<comment type="similarity">
    <text evidence="1">Belongs to the four-carbon acid sugar kinase family.</text>
</comment>
<keyword evidence="3" id="KW-0547">Nucleotide-binding</keyword>
<keyword evidence="4" id="KW-0418">Kinase</keyword>
<evidence type="ECO:0000256" key="5">
    <source>
        <dbReference type="ARBA" id="ARBA00022840"/>
    </source>
</evidence>
<name>A0A413X962_9FIRM</name>
<reference evidence="7" key="1">
    <citation type="submission" date="2022-01" db="EMBL/GenBank/DDBJ databases">
        <title>Novel bile acid biosynthetic pathways are enriched in the microbiome of centenarians.</title>
        <authorList>
            <person name="Sato Y."/>
            <person name="Atarashi K."/>
            <person name="Plichta R.D."/>
            <person name="Arai Y."/>
            <person name="Sasajima S."/>
            <person name="Kearney M.S."/>
            <person name="Suda W."/>
            <person name="Takeshita K."/>
            <person name="Sasaki T."/>
            <person name="Okamoto S."/>
            <person name="Skelly N.A."/>
            <person name="Okamura Y."/>
            <person name="Vlamakis H."/>
            <person name="Li Y."/>
            <person name="Tanoue T."/>
            <person name="Takei H."/>
            <person name="Nittono H."/>
            <person name="Narushima S."/>
            <person name="Irie J."/>
            <person name="Itoh H."/>
            <person name="Moriya K."/>
            <person name="Sugiura Y."/>
            <person name="Suematsu M."/>
            <person name="Moritoki N."/>
            <person name="Shibata S."/>
            <person name="Littman R.D."/>
            <person name="Fischbach A.M."/>
            <person name="Uwamino Y."/>
            <person name="Inoue T."/>
            <person name="Honda A."/>
            <person name="Hattori M."/>
            <person name="Murai T."/>
            <person name="Xavier J.R."/>
            <person name="Hirose N."/>
            <person name="Honda K."/>
        </authorList>
    </citation>
    <scope>NUCLEOTIDE SEQUENCE</scope>
    <source>
        <strain evidence="7">CE91-St55</strain>
    </source>
</reference>
<evidence type="ECO:0000256" key="1">
    <source>
        <dbReference type="ARBA" id="ARBA00005715"/>
    </source>
</evidence>
<evidence type="ECO:0000256" key="2">
    <source>
        <dbReference type="ARBA" id="ARBA00022679"/>
    </source>
</evidence>
<organism evidence="7 8">
    <name type="scientific">Hungatella hathewayi</name>
    <dbReference type="NCBI Taxonomy" id="154046"/>
    <lineage>
        <taxon>Bacteria</taxon>
        <taxon>Bacillati</taxon>
        <taxon>Bacillota</taxon>
        <taxon>Clostridia</taxon>
        <taxon>Lachnospirales</taxon>
        <taxon>Lachnospiraceae</taxon>
        <taxon>Hungatella</taxon>
    </lineage>
</organism>
<comment type="caution">
    <text evidence="7">The sequence shown here is derived from an EMBL/GenBank/DDBJ whole genome shotgun (WGS) entry which is preliminary data.</text>
</comment>
<keyword evidence="6" id="KW-0119">Carbohydrate metabolism</keyword>
<dbReference type="Gene3D" id="3.40.50.10840">
    <property type="entry name" value="Putative sugar-binding, N-terminal domain"/>
    <property type="match status" value="1"/>
</dbReference>
<proteinExistence type="inferred from homology"/>
<evidence type="ECO:0000313" key="7">
    <source>
        <dbReference type="EMBL" id="GKH01449.1"/>
    </source>
</evidence>
<keyword evidence="5" id="KW-0067">ATP-binding</keyword>
<dbReference type="AlphaFoldDB" id="A0A413X962"/>
<dbReference type="GeneID" id="93152220"/>
<dbReference type="Pfam" id="PF07005">
    <property type="entry name" value="SBD_N"/>
    <property type="match status" value="1"/>
</dbReference>
<dbReference type="InterPro" id="IPR010737">
    <property type="entry name" value="4-carb_acid_sugar_kinase_N"/>
</dbReference>